<gene>
    <name evidence="3" type="ORF">SALB_08340</name>
</gene>
<dbReference type="Proteomes" id="UP000288351">
    <property type="component" value="Unassembled WGS sequence"/>
</dbReference>
<feature type="transmembrane region" description="Helical" evidence="1">
    <location>
        <begin position="197"/>
        <end position="216"/>
    </location>
</feature>
<organism evidence="3 4">
    <name type="scientific">Streptomyces noursei</name>
    <name type="common">Streptomyces albulus</name>
    <dbReference type="NCBI Taxonomy" id="1971"/>
    <lineage>
        <taxon>Bacteria</taxon>
        <taxon>Bacillati</taxon>
        <taxon>Actinomycetota</taxon>
        <taxon>Actinomycetes</taxon>
        <taxon>Kitasatosporales</taxon>
        <taxon>Streptomycetaceae</taxon>
        <taxon>Streptomyces</taxon>
    </lineage>
</organism>
<protein>
    <recommendedName>
        <fullName evidence="2">DUF7224 domain-containing protein</fullName>
    </recommendedName>
</protein>
<dbReference type="AlphaFoldDB" id="A0A401RD29"/>
<evidence type="ECO:0000256" key="1">
    <source>
        <dbReference type="SAM" id="Phobius"/>
    </source>
</evidence>
<accession>A0A401RD29</accession>
<dbReference type="Pfam" id="PF23866">
    <property type="entry name" value="DUF7224"/>
    <property type="match status" value="1"/>
</dbReference>
<evidence type="ECO:0000259" key="2">
    <source>
        <dbReference type="Pfam" id="PF23866"/>
    </source>
</evidence>
<comment type="caution">
    <text evidence="3">The sequence shown here is derived from an EMBL/GenBank/DDBJ whole genome shotgun (WGS) entry which is preliminary data.</text>
</comment>
<dbReference type="RefSeq" id="WP_419183933.1">
    <property type="nucleotide sequence ID" value="NZ_BHXC01000007.1"/>
</dbReference>
<evidence type="ECO:0000313" key="4">
    <source>
        <dbReference type="Proteomes" id="UP000288351"/>
    </source>
</evidence>
<feature type="transmembrane region" description="Helical" evidence="1">
    <location>
        <begin position="148"/>
        <end position="167"/>
    </location>
</feature>
<name>A0A401RD29_STRNR</name>
<feature type="transmembrane region" description="Helical" evidence="1">
    <location>
        <begin position="37"/>
        <end position="63"/>
    </location>
</feature>
<keyword evidence="1" id="KW-1133">Transmembrane helix</keyword>
<proteinExistence type="predicted"/>
<keyword evidence="1" id="KW-0812">Transmembrane</keyword>
<keyword evidence="1" id="KW-0472">Membrane</keyword>
<feature type="transmembrane region" description="Helical" evidence="1">
    <location>
        <begin position="223"/>
        <end position="245"/>
    </location>
</feature>
<dbReference type="EMBL" id="BHXC01000007">
    <property type="protein sequence ID" value="GCB95534.1"/>
    <property type="molecule type" value="Genomic_DNA"/>
</dbReference>
<reference evidence="3 4" key="1">
    <citation type="journal article" date="2019" name="Microbiol. Resour. Announc.">
        <title>Draft Genome Sequence of the Most Traditional epsilon-Poly-l-Lysine Producer, Streptomyces albulus NBRC14147.</title>
        <authorList>
            <person name="Yamanaka K."/>
            <person name="Hamano Y."/>
        </authorList>
    </citation>
    <scope>NUCLEOTIDE SEQUENCE [LARGE SCALE GENOMIC DNA]</scope>
    <source>
        <strain evidence="3 4">NBRC 14147</strain>
    </source>
</reference>
<feature type="transmembrane region" description="Helical" evidence="1">
    <location>
        <begin position="83"/>
        <end position="109"/>
    </location>
</feature>
<evidence type="ECO:0000313" key="3">
    <source>
        <dbReference type="EMBL" id="GCB95534.1"/>
    </source>
</evidence>
<feature type="domain" description="DUF7224" evidence="2">
    <location>
        <begin position="265"/>
        <end position="395"/>
    </location>
</feature>
<sequence>MYLRTLLRTSTAPRAAFVLVPWLLAYSGNISNWITTGYWASVTAQSSFLLGFIAPACAACAAWEGARIKRSAMLGGAPSRSRLAIAFSVLWPVMLLGVLSVVLGVAVSASQASGLPRWSSFVMLTVEACVVVAHTTAGYVAGLTLPRLLAAPAALVASFVWMAYPAAMNNPPWLRQLNGHNFNECCALDQVPDVRGFAAAAVVAVGVASACALWINLHGVLRLLAPVSVGLALVVGCVVATPMGYQAARPRDLAELDCRTGPSGICLWPEQHGAAKEIEEWGLQARRSLEAAGVRPARKVKVMTVAPRPGDVVTVMAFSAVPQDIPSCARTGQWPGSQATGPVMAWLALTAGAQPQDLEGHYIEGDVHLARKVRRLPLAGQQRWFHRNVATLTGCDKAPDLAPEHFVAGAAL</sequence>
<dbReference type="InterPro" id="IPR055648">
    <property type="entry name" value="DUF7224"/>
</dbReference>
<feature type="transmembrane region" description="Helical" evidence="1">
    <location>
        <begin position="121"/>
        <end position="141"/>
    </location>
</feature>